<feature type="region of interest" description="Disordered" evidence="3">
    <location>
        <begin position="129"/>
        <end position="302"/>
    </location>
</feature>
<proteinExistence type="inferred from homology"/>
<keyword evidence="5" id="KW-1185">Reference proteome</keyword>
<gene>
    <name evidence="4" type="primary">US01</name>
</gene>
<feature type="compositionally biased region" description="Acidic residues" evidence="3">
    <location>
        <begin position="137"/>
        <end position="146"/>
    </location>
</feature>
<feature type="compositionally biased region" description="Acidic residues" evidence="3">
    <location>
        <begin position="155"/>
        <end position="180"/>
    </location>
</feature>
<organismHost>
    <name type="scientific">Saimiri</name>
    <name type="common">squirrel monkeys</name>
    <dbReference type="NCBI Taxonomy" id="9520"/>
</organismHost>
<dbReference type="GeneID" id="9829360"/>
<name>E2IUH3_SHV1</name>
<feature type="compositionally biased region" description="Low complexity" evidence="3">
    <location>
        <begin position="281"/>
        <end position="300"/>
    </location>
</feature>
<dbReference type="InterPro" id="IPR003403">
    <property type="entry name" value="IE68"/>
</dbReference>
<feature type="compositionally biased region" description="Acidic residues" evidence="3">
    <location>
        <begin position="224"/>
        <end position="235"/>
    </location>
</feature>
<keyword evidence="2" id="KW-0244">Early protein</keyword>
<organism evidence="4 5">
    <name type="scientific">Saimiriine herpesvirus 1 (strain MV-5-4-PSL)</name>
    <name type="common">SaHV-1</name>
    <name type="synonym">Marmoset herpesvirus</name>
    <dbReference type="NCBI Taxonomy" id="10353"/>
    <lineage>
        <taxon>Viruses</taxon>
        <taxon>Duplodnaviria</taxon>
        <taxon>Heunggongvirae</taxon>
        <taxon>Peploviricota</taxon>
        <taxon>Herviviricetes</taxon>
        <taxon>Herpesvirales</taxon>
        <taxon>Orthoherpesviridae</taxon>
        <taxon>Alphaherpesvirinae</taxon>
        <taxon>Simplexvirus</taxon>
        <taxon>Simplexvirus saimiriinealpha1</taxon>
    </lineage>
</organism>
<dbReference type="KEGG" id="vg:9829360"/>
<evidence type="ECO:0000256" key="2">
    <source>
        <dbReference type="ARBA" id="ARBA00022518"/>
    </source>
</evidence>
<reference evidence="4 5" key="1">
    <citation type="journal article" date="2011" name="Virology">
        <title>Structure and sequence of the saimiriine herpesvirus 1 genome.</title>
        <authorList>
            <person name="Tyler S."/>
            <person name="Severini A."/>
            <person name="Black D."/>
            <person name="Walker M."/>
            <person name="Eberle R."/>
        </authorList>
    </citation>
    <scope>NUCLEOTIDE SEQUENCE [LARGE SCALE GENOMIC DNA]</scope>
    <source>
        <strain evidence="4">MV 5-4</strain>
    </source>
</reference>
<dbReference type="Pfam" id="PF02479">
    <property type="entry name" value="Herpes_IE68"/>
    <property type="match status" value="1"/>
</dbReference>
<evidence type="ECO:0000256" key="3">
    <source>
        <dbReference type="SAM" id="MobiDB-lite"/>
    </source>
</evidence>
<dbReference type="GO" id="GO:0010468">
    <property type="term" value="P:regulation of gene expression"/>
    <property type="evidence" value="ECO:0007669"/>
    <property type="project" value="InterPro"/>
</dbReference>
<comment type="similarity">
    <text evidence="1">Belongs to the herpesviridae ICP22 family.</text>
</comment>
<organismHost>
    <name type="scientific">Callithrix</name>
    <dbReference type="NCBI Taxonomy" id="9481"/>
</organismHost>
<accession>E2IUH3</accession>
<sequence>MGGQRGSPDGTLGRLIRCGWGRERHPDDWSFCPARMRRDVNVLFRWLRGAPEPRGSANRLRRLVIDAYLMGFARHTLFPDLWGLLLQVGGRRALRLARVVARATSRHPATSTVGPAELPPLCGTAYGPACDDSGLPSDDESVDEELSSSGLDSSEYGDSEDEDDDDEEGEEEEEEEEGGAEDIPGGGRGLDPTPAPSAGGLGPPPLDASPPARSPSDRDRLPLDGEEDDDDDDDAGGSPGPARKRRRAATPSPLDGDAGASSQTLLGFPDGAPARRRRRLSSSSSSASSASSASSRASSAWPAVVVADTNSSASASSPLRVRASGRVAARARAGLKMAPLIASPSARGRRRQR</sequence>
<evidence type="ECO:0000313" key="4">
    <source>
        <dbReference type="EMBL" id="ADO13831.1"/>
    </source>
</evidence>
<protein>
    <submittedName>
        <fullName evidence="4">Regulatory protein ICP22</fullName>
    </submittedName>
</protein>
<dbReference type="RefSeq" id="YP_003933843.1">
    <property type="nucleotide sequence ID" value="NC_014567.1"/>
</dbReference>
<evidence type="ECO:0000313" key="5">
    <source>
        <dbReference type="Proteomes" id="UP000127069"/>
    </source>
</evidence>
<evidence type="ECO:0000256" key="1">
    <source>
        <dbReference type="ARBA" id="ARBA00007003"/>
    </source>
</evidence>
<dbReference type="EMBL" id="HM625781">
    <property type="protein sequence ID" value="ADO13831.1"/>
    <property type="molecule type" value="Genomic_DNA"/>
</dbReference>
<dbReference type="Proteomes" id="UP000127069">
    <property type="component" value="Segment"/>
</dbReference>
<dbReference type="OrthoDB" id="18519at10239"/>